<dbReference type="GO" id="GO:0055085">
    <property type="term" value="P:transmembrane transport"/>
    <property type="evidence" value="ECO:0007669"/>
    <property type="project" value="InterPro"/>
</dbReference>
<name>A0A0K2SGF6_LIMPI</name>
<keyword evidence="4 7" id="KW-0812">Transmembrane</keyword>
<keyword evidence="2 7" id="KW-0813">Transport</keyword>
<dbReference type="InterPro" id="IPR000515">
    <property type="entry name" value="MetI-like"/>
</dbReference>
<dbReference type="Gene3D" id="1.10.3720.10">
    <property type="entry name" value="MetI-like"/>
    <property type="match status" value="1"/>
</dbReference>
<dbReference type="SUPFAM" id="SSF161098">
    <property type="entry name" value="MetI-like"/>
    <property type="match status" value="1"/>
</dbReference>
<keyword evidence="5 7" id="KW-1133">Transmembrane helix</keyword>
<evidence type="ECO:0000256" key="3">
    <source>
        <dbReference type="ARBA" id="ARBA00022475"/>
    </source>
</evidence>
<evidence type="ECO:0000256" key="4">
    <source>
        <dbReference type="ARBA" id="ARBA00022692"/>
    </source>
</evidence>
<protein>
    <submittedName>
        <fullName evidence="9">ABC transporter permease</fullName>
    </submittedName>
</protein>
<feature type="domain" description="ABC transmembrane type-1" evidence="8">
    <location>
        <begin position="255"/>
        <end position="458"/>
    </location>
</feature>
<evidence type="ECO:0000256" key="7">
    <source>
        <dbReference type="RuleBase" id="RU363032"/>
    </source>
</evidence>
<feature type="transmembrane region" description="Helical" evidence="7">
    <location>
        <begin position="290"/>
        <end position="314"/>
    </location>
</feature>
<evidence type="ECO:0000256" key="6">
    <source>
        <dbReference type="ARBA" id="ARBA00023136"/>
    </source>
</evidence>
<evidence type="ECO:0000259" key="8">
    <source>
        <dbReference type="PROSITE" id="PS50928"/>
    </source>
</evidence>
<dbReference type="PANTHER" id="PTHR43744">
    <property type="entry name" value="ABC TRANSPORTER PERMEASE PROTEIN MG189-RELATED-RELATED"/>
    <property type="match status" value="1"/>
</dbReference>
<gene>
    <name evidence="9" type="ORF">LIP_0077</name>
</gene>
<dbReference type="PROSITE" id="PS50928">
    <property type="entry name" value="ABC_TM1"/>
    <property type="match status" value="1"/>
</dbReference>
<dbReference type="Pfam" id="PF00528">
    <property type="entry name" value="BPD_transp_1"/>
    <property type="match status" value="1"/>
</dbReference>
<dbReference type="AlphaFoldDB" id="A0A0K2SGF6"/>
<dbReference type="Proteomes" id="UP000065807">
    <property type="component" value="Chromosome"/>
</dbReference>
<accession>A0A0K2SGF6</accession>
<sequence length="473" mass="51992">MLVAHTTPHPVAVPTPAEGLAHPDPAWLARRRWARAGLVYTTLLVLSILFMGPLLFATLSSLKDQPTEWPPRLDPPQLSPRYWVGAYRLGKEGGGSGWFGSFEPGSTLRMELTYRVPPGQAEAPIGVQVPRRVPGAGAGAVRTGPFASEVAAVSPVEVVRRVEQEDGVALTFRFTVHNASADVAVDRVPLDVTIPRGYRLLEATLPPNREERRGQVHSWNNIAGGLIPYVFYNYHRVFSENYSRSTGRNLFLTWIGNSFLLAALKVLATLAFASLAGYTLARMDFPGKQALFVFMLFSMMLPPQVIFISNYLVLRDGIFGLSRLWGGGSLLNTFTGLVVSGLVGASAVFIMRQFFLSLPRELEESARIDGATPWQTFSRVILPLARPALGALTIMTFQGAWNDFFWPMVVLTAPQDKYTLTVGLLSFRRTYGVAFDWGPILAGAVVSALPIVILFVIFQRYFIEGISFSGLKG</sequence>
<organism evidence="9 10">
    <name type="scientific">Limnochorda pilosa</name>
    <dbReference type="NCBI Taxonomy" id="1555112"/>
    <lineage>
        <taxon>Bacteria</taxon>
        <taxon>Bacillati</taxon>
        <taxon>Bacillota</taxon>
        <taxon>Limnochordia</taxon>
        <taxon>Limnochordales</taxon>
        <taxon>Limnochordaceae</taxon>
        <taxon>Limnochorda</taxon>
    </lineage>
</organism>
<comment type="subcellular location">
    <subcellularLocation>
        <location evidence="1 7">Cell membrane</location>
        <topology evidence="1 7">Multi-pass membrane protein</topology>
    </subcellularLocation>
</comment>
<reference evidence="10" key="1">
    <citation type="submission" date="2015-07" db="EMBL/GenBank/DDBJ databases">
        <title>Complete genome sequence and phylogenetic analysis of Limnochorda pilosa.</title>
        <authorList>
            <person name="Watanabe M."/>
            <person name="Kojima H."/>
            <person name="Fukui M."/>
        </authorList>
    </citation>
    <scope>NUCLEOTIDE SEQUENCE [LARGE SCALE GENOMIC DNA]</scope>
    <source>
        <strain evidence="10">HC45</strain>
    </source>
</reference>
<dbReference type="InterPro" id="IPR035906">
    <property type="entry name" value="MetI-like_sf"/>
</dbReference>
<evidence type="ECO:0000313" key="9">
    <source>
        <dbReference type="EMBL" id="BAS25934.1"/>
    </source>
</evidence>
<evidence type="ECO:0000256" key="2">
    <source>
        <dbReference type="ARBA" id="ARBA00022448"/>
    </source>
</evidence>
<evidence type="ECO:0000313" key="10">
    <source>
        <dbReference type="Proteomes" id="UP000065807"/>
    </source>
</evidence>
<evidence type="ECO:0000256" key="5">
    <source>
        <dbReference type="ARBA" id="ARBA00022989"/>
    </source>
</evidence>
<proteinExistence type="inferred from homology"/>
<comment type="similarity">
    <text evidence="7">Belongs to the binding-protein-dependent transport system permease family.</text>
</comment>
<reference evidence="10" key="2">
    <citation type="journal article" date="2016" name="Int. J. Syst. Evol. Microbiol.">
        <title>Complete genome sequence and cell structure of Limnochorda pilosa, a Gram-negative spore-former within the phylum Firmicutes.</title>
        <authorList>
            <person name="Watanabe M."/>
            <person name="Kojima H."/>
            <person name="Fukui M."/>
        </authorList>
    </citation>
    <scope>NUCLEOTIDE SEQUENCE [LARGE SCALE GENOMIC DNA]</scope>
    <source>
        <strain evidence="10">HC45</strain>
    </source>
</reference>
<feature type="transmembrane region" description="Helical" evidence="7">
    <location>
        <begin position="37"/>
        <end position="59"/>
    </location>
</feature>
<dbReference type="OrthoDB" id="9771544at2"/>
<evidence type="ECO:0000256" key="1">
    <source>
        <dbReference type="ARBA" id="ARBA00004651"/>
    </source>
</evidence>
<keyword evidence="10" id="KW-1185">Reference proteome</keyword>
<dbReference type="PATRIC" id="fig|1555112.3.peg.78"/>
<feature type="transmembrane region" description="Helical" evidence="7">
    <location>
        <begin position="254"/>
        <end position="278"/>
    </location>
</feature>
<dbReference type="CDD" id="cd06261">
    <property type="entry name" value="TM_PBP2"/>
    <property type="match status" value="1"/>
</dbReference>
<dbReference type="STRING" id="1555112.LIP_0077"/>
<dbReference type="GO" id="GO:0005886">
    <property type="term" value="C:plasma membrane"/>
    <property type="evidence" value="ECO:0007669"/>
    <property type="project" value="UniProtKB-SubCell"/>
</dbReference>
<feature type="transmembrane region" description="Helical" evidence="7">
    <location>
        <begin position="334"/>
        <end position="355"/>
    </location>
</feature>
<feature type="transmembrane region" description="Helical" evidence="7">
    <location>
        <begin position="437"/>
        <end position="458"/>
    </location>
</feature>
<keyword evidence="3" id="KW-1003">Cell membrane</keyword>
<dbReference type="EMBL" id="AP014924">
    <property type="protein sequence ID" value="BAS25934.1"/>
    <property type="molecule type" value="Genomic_DNA"/>
</dbReference>
<dbReference type="PANTHER" id="PTHR43744:SF12">
    <property type="entry name" value="ABC TRANSPORTER PERMEASE PROTEIN MG189-RELATED"/>
    <property type="match status" value="1"/>
</dbReference>
<keyword evidence="6 7" id="KW-0472">Membrane</keyword>
<dbReference type="KEGG" id="lpil:LIP_0077"/>